<dbReference type="Pfam" id="PF13180">
    <property type="entry name" value="PDZ_2"/>
    <property type="match status" value="1"/>
</dbReference>
<accession>A0A7X0RL66</accession>
<comment type="similarity">
    <text evidence="1">Belongs to the peptidase S16 family.</text>
</comment>
<sequence>MTQRTLAGLLAVPLLAALWILAATRPLPFVTYEPGLTVDVLASTDGDEIIQVGDGQKTYRDDGQLRMTTVYVSQPTAHVNIFELMHDWISDEDAVYPYSAVYQKGETTEQNQQQGAVEMVSSQDAAIAVALDELGYDVKPALEVLSVVDGAPADGKLKVRDILQEVDGAKIASTDDLTKAIDGATGEITLGVLRNGKPTTVRVTPGADGKIGIQFGLGYVFPFPVSVNIDPSIGGPSAGLMFSLGIYDTLTPGSLTGGATVAGTGTIDGDGKVGPIGGIQQKIAGARNAGAQLFMVPPDNCADAVGAANGDMRLVKATTMHDAVEAIKAWVKDHDATLPSCEGTS</sequence>
<dbReference type="GO" id="GO:0006508">
    <property type="term" value="P:proteolysis"/>
    <property type="evidence" value="ECO:0007669"/>
    <property type="project" value="UniProtKB-KW"/>
</dbReference>
<dbReference type="EMBL" id="JACKXE010000001">
    <property type="protein sequence ID" value="MBB6629119.1"/>
    <property type="molecule type" value="Genomic_DNA"/>
</dbReference>
<dbReference type="AlphaFoldDB" id="A0A7X0RL66"/>
<dbReference type="Proteomes" id="UP000523955">
    <property type="component" value="Unassembled WGS sequence"/>
</dbReference>
<evidence type="ECO:0000259" key="3">
    <source>
        <dbReference type="PROSITE" id="PS51786"/>
    </source>
</evidence>
<comment type="catalytic activity">
    <reaction evidence="1">
        <text>Hydrolysis of proteins in presence of ATP.</text>
        <dbReference type="EC" id="3.4.21.53"/>
    </reaction>
</comment>
<dbReference type="SUPFAM" id="SSF54211">
    <property type="entry name" value="Ribosomal protein S5 domain 2-like"/>
    <property type="match status" value="1"/>
</dbReference>
<keyword evidence="1" id="KW-0720">Serine protease</keyword>
<dbReference type="EC" id="3.4.21.53" evidence="1"/>
<evidence type="ECO:0000259" key="2">
    <source>
        <dbReference type="PROSITE" id="PS50106"/>
    </source>
</evidence>
<organism evidence="4 5">
    <name type="scientific">Nocardioides luti</name>
    <dbReference type="NCBI Taxonomy" id="2761101"/>
    <lineage>
        <taxon>Bacteria</taxon>
        <taxon>Bacillati</taxon>
        <taxon>Actinomycetota</taxon>
        <taxon>Actinomycetes</taxon>
        <taxon>Propionibacteriales</taxon>
        <taxon>Nocardioidaceae</taxon>
        <taxon>Nocardioides</taxon>
    </lineage>
</organism>
<dbReference type="InterPro" id="IPR008269">
    <property type="entry name" value="Lon_proteolytic"/>
</dbReference>
<dbReference type="Gene3D" id="3.30.230.10">
    <property type="match status" value="1"/>
</dbReference>
<comment type="caution">
    <text evidence="4">The sequence shown here is derived from an EMBL/GenBank/DDBJ whole genome shotgun (WGS) entry which is preliminary data.</text>
</comment>
<feature type="domain" description="PDZ" evidence="2">
    <location>
        <begin position="116"/>
        <end position="196"/>
    </location>
</feature>
<dbReference type="InterPro" id="IPR001478">
    <property type="entry name" value="PDZ"/>
</dbReference>
<evidence type="ECO:0000313" key="4">
    <source>
        <dbReference type="EMBL" id="MBB6629119.1"/>
    </source>
</evidence>
<feature type="active site" evidence="1">
    <location>
        <position position="237"/>
    </location>
</feature>
<dbReference type="PROSITE" id="PS50106">
    <property type="entry name" value="PDZ"/>
    <property type="match status" value="1"/>
</dbReference>
<dbReference type="Pfam" id="PF05362">
    <property type="entry name" value="Lon_C"/>
    <property type="match status" value="1"/>
</dbReference>
<dbReference type="InterPro" id="IPR020568">
    <property type="entry name" value="Ribosomal_Su5_D2-typ_SF"/>
</dbReference>
<reference evidence="4 5" key="1">
    <citation type="submission" date="2020-08" db="EMBL/GenBank/DDBJ databases">
        <authorList>
            <person name="Seo M.-J."/>
        </authorList>
    </citation>
    <scope>NUCLEOTIDE SEQUENCE [LARGE SCALE GENOMIC DNA]</scope>
    <source>
        <strain evidence="4 5">KIGAM211</strain>
    </source>
</reference>
<protein>
    <recommendedName>
        <fullName evidence="1">endopeptidase La</fullName>
        <ecNumber evidence="1">3.4.21.53</ecNumber>
    </recommendedName>
</protein>
<dbReference type="Gene3D" id="2.30.42.10">
    <property type="match status" value="1"/>
</dbReference>
<dbReference type="PROSITE" id="PS51786">
    <property type="entry name" value="LON_PROTEOLYTIC"/>
    <property type="match status" value="1"/>
</dbReference>
<proteinExistence type="inferred from homology"/>
<dbReference type="InterPro" id="IPR014721">
    <property type="entry name" value="Ribsml_uS5_D2-typ_fold_subgr"/>
</dbReference>
<dbReference type="GO" id="GO:0004176">
    <property type="term" value="F:ATP-dependent peptidase activity"/>
    <property type="evidence" value="ECO:0007669"/>
    <property type="project" value="UniProtKB-UniRule"/>
</dbReference>
<dbReference type="InterPro" id="IPR036034">
    <property type="entry name" value="PDZ_sf"/>
</dbReference>
<dbReference type="InterPro" id="IPR027065">
    <property type="entry name" value="Lon_Prtase"/>
</dbReference>
<dbReference type="SUPFAM" id="SSF50156">
    <property type="entry name" value="PDZ domain-like"/>
    <property type="match status" value="1"/>
</dbReference>
<name>A0A7X0RL66_9ACTN</name>
<keyword evidence="1" id="KW-0645">Protease</keyword>
<keyword evidence="5" id="KW-1185">Reference proteome</keyword>
<dbReference type="PANTHER" id="PTHR10046">
    <property type="entry name" value="ATP DEPENDENT LON PROTEASE FAMILY MEMBER"/>
    <property type="match status" value="1"/>
</dbReference>
<dbReference type="GO" id="GO:0030163">
    <property type="term" value="P:protein catabolic process"/>
    <property type="evidence" value="ECO:0007669"/>
    <property type="project" value="InterPro"/>
</dbReference>
<gene>
    <name evidence="4" type="ORF">H5V45_17460</name>
</gene>
<dbReference type="GO" id="GO:0004252">
    <property type="term" value="F:serine-type endopeptidase activity"/>
    <property type="evidence" value="ECO:0007669"/>
    <property type="project" value="UniProtKB-UniRule"/>
</dbReference>
<evidence type="ECO:0000256" key="1">
    <source>
        <dbReference type="PROSITE-ProRule" id="PRU01122"/>
    </source>
</evidence>
<keyword evidence="1" id="KW-0378">Hydrolase</keyword>
<evidence type="ECO:0000313" key="5">
    <source>
        <dbReference type="Proteomes" id="UP000523955"/>
    </source>
</evidence>
<feature type="active site" evidence="1">
    <location>
        <position position="282"/>
    </location>
</feature>
<feature type="domain" description="Lon proteolytic" evidence="3">
    <location>
        <begin position="231"/>
        <end position="330"/>
    </location>
</feature>
<dbReference type="RefSeq" id="WP_185254107.1">
    <property type="nucleotide sequence ID" value="NZ_JACKXE010000001.1"/>
</dbReference>
<dbReference type="GO" id="GO:0005524">
    <property type="term" value="F:ATP binding"/>
    <property type="evidence" value="ECO:0007669"/>
    <property type="project" value="InterPro"/>
</dbReference>